<proteinExistence type="inferred from homology"/>
<dbReference type="InterPro" id="IPR000524">
    <property type="entry name" value="Tscrpt_reg_HTH_GntR"/>
</dbReference>
<sequence length="472" mass="53132">MKKYKYEVFTSKIEENIKNGILKAGDRLPSIRRIKQEYGLSTSSVQSGFDDLMFKGLATSFPRSGYCVAVGTKNVNDETLATLNLTPRNAVFRDNISLTSYRKQHAETAFFNAATPSDLFVPQKLVLRTMQQIIREKSAALLRYYPSNGSDELRELIARRSAQHGAAISMDELLITDGALQAFYIALAITTEPNDIVAIESPCVFSMLEVIASLRLRTIEIPVRGEGGLDTEYLKNACRKNNIKAIVVTPNFHNPTGILMSGETKHAVYEIAHFHHIPIIENDIYGDLYFSHSRPTTIRNLDNEGLVLTFSSFAKTIAPGIRLGWLAPGKFFEKAERLKFSLGRSVSPLNQELLTKLLNTSSYDRHLRIFRQQLKKQALQLVEQINRCFPAESHTYTPAGGYSLWTRLPATIDMQLFYDNCAKSGAYFAPGAIFSFTDAYDHCFRTVFSQRIADIHLETIANIGNLLKKELY</sequence>
<dbReference type="PANTHER" id="PTHR46577:SF1">
    <property type="entry name" value="HTH-TYPE TRANSCRIPTIONAL REGULATORY PROTEIN GABR"/>
    <property type="match status" value="1"/>
</dbReference>
<dbReference type="Gene3D" id="1.10.10.10">
    <property type="entry name" value="Winged helix-like DNA-binding domain superfamily/Winged helix DNA-binding domain"/>
    <property type="match status" value="1"/>
</dbReference>
<evidence type="ECO:0000256" key="2">
    <source>
        <dbReference type="ARBA" id="ARBA00022898"/>
    </source>
</evidence>
<reference evidence="8" key="1">
    <citation type="journal article" date="2019" name="Int. J. Syst. Evol. Microbiol.">
        <title>The Global Catalogue of Microorganisms (GCM) 10K type strain sequencing project: providing services to taxonomists for standard genome sequencing and annotation.</title>
        <authorList>
            <consortium name="The Broad Institute Genomics Platform"/>
            <consortium name="The Broad Institute Genome Sequencing Center for Infectious Disease"/>
            <person name="Wu L."/>
            <person name="Ma J."/>
        </authorList>
    </citation>
    <scope>NUCLEOTIDE SEQUENCE [LARGE SCALE GENOMIC DNA]</scope>
    <source>
        <strain evidence="8">JCM 16722</strain>
    </source>
</reference>
<evidence type="ECO:0000256" key="3">
    <source>
        <dbReference type="ARBA" id="ARBA00023015"/>
    </source>
</evidence>
<keyword evidence="4" id="KW-0238">DNA-binding</keyword>
<name>A0ABP7ZTM0_9SPHI</name>
<evidence type="ECO:0000256" key="4">
    <source>
        <dbReference type="ARBA" id="ARBA00023125"/>
    </source>
</evidence>
<keyword evidence="5" id="KW-0804">Transcription</keyword>
<comment type="similarity">
    <text evidence="1">In the C-terminal section; belongs to the class-I pyridoxal-phosphate-dependent aminotransferase family.</text>
</comment>
<dbReference type="Gene3D" id="3.40.640.10">
    <property type="entry name" value="Type I PLP-dependent aspartate aminotransferase-like (Major domain)"/>
    <property type="match status" value="1"/>
</dbReference>
<dbReference type="EMBL" id="BAAAZK010000002">
    <property type="protein sequence ID" value="GAA4169602.1"/>
    <property type="molecule type" value="Genomic_DNA"/>
</dbReference>
<dbReference type="InterPro" id="IPR015422">
    <property type="entry name" value="PyrdxlP-dep_Trfase_small"/>
</dbReference>
<dbReference type="SUPFAM" id="SSF53383">
    <property type="entry name" value="PLP-dependent transferases"/>
    <property type="match status" value="1"/>
</dbReference>
<dbReference type="InterPro" id="IPR051446">
    <property type="entry name" value="HTH_trans_reg/aminotransferase"/>
</dbReference>
<dbReference type="InterPro" id="IPR015424">
    <property type="entry name" value="PyrdxlP-dep_Trfase"/>
</dbReference>
<evidence type="ECO:0000259" key="6">
    <source>
        <dbReference type="PROSITE" id="PS50949"/>
    </source>
</evidence>
<organism evidence="7 8">
    <name type="scientific">Sphingobacterium ginsenosidimutans</name>
    <dbReference type="NCBI Taxonomy" id="687845"/>
    <lineage>
        <taxon>Bacteria</taxon>
        <taxon>Pseudomonadati</taxon>
        <taxon>Bacteroidota</taxon>
        <taxon>Sphingobacteriia</taxon>
        <taxon>Sphingobacteriales</taxon>
        <taxon>Sphingobacteriaceae</taxon>
        <taxon>Sphingobacterium</taxon>
    </lineage>
</organism>
<dbReference type="InterPro" id="IPR036388">
    <property type="entry name" value="WH-like_DNA-bd_sf"/>
</dbReference>
<dbReference type="InterPro" id="IPR015421">
    <property type="entry name" value="PyrdxlP-dep_Trfase_major"/>
</dbReference>
<dbReference type="SUPFAM" id="SSF46785">
    <property type="entry name" value="Winged helix' DNA-binding domain"/>
    <property type="match status" value="1"/>
</dbReference>
<protein>
    <submittedName>
        <fullName evidence="7">GntR family transcriptional regulator MpaR</fullName>
    </submittedName>
</protein>
<dbReference type="Proteomes" id="UP001500167">
    <property type="component" value="Unassembled WGS sequence"/>
</dbReference>
<gene>
    <name evidence="7" type="primary">mapR</name>
    <name evidence="7" type="ORF">GCM10022218_06730</name>
</gene>
<keyword evidence="3" id="KW-0805">Transcription regulation</keyword>
<feature type="domain" description="HTH gntR-type" evidence="6">
    <location>
        <begin position="3"/>
        <end position="71"/>
    </location>
</feature>
<dbReference type="InterPro" id="IPR036390">
    <property type="entry name" value="WH_DNA-bd_sf"/>
</dbReference>
<dbReference type="Gene3D" id="3.90.1150.10">
    <property type="entry name" value="Aspartate Aminotransferase, domain 1"/>
    <property type="match status" value="1"/>
</dbReference>
<evidence type="ECO:0000313" key="8">
    <source>
        <dbReference type="Proteomes" id="UP001500167"/>
    </source>
</evidence>
<comment type="caution">
    <text evidence="7">The sequence shown here is derived from an EMBL/GenBank/DDBJ whole genome shotgun (WGS) entry which is preliminary data.</text>
</comment>
<dbReference type="RefSeq" id="WP_346084297.1">
    <property type="nucleotide sequence ID" value="NZ_BAAAZK010000002.1"/>
</dbReference>
<dbReference type="PANTHER" id="PTHR46577">
    <property type="entry name" value="HTH-TYPE TRANSCRIPTIONAL REGULATORY PROTEIN GABR"/>
    <property type="match status" value="1"/>
</dbReference>
<dbReference type="SMART" id="SM00345">
    <property type="entry name" value="HTH_GNTR"/>
    <property type="match status" value="1"/>
</dbReference>
<keyword evidence="8" id="KW-1185">Reference proteome</keyword>
<evidence type="ECO:0000256" key="1">
    <source>
        <dbReference type="ARBA" id="ARBA00005384"/>
    </source>
</evidence>
<accession>A0ABP7ZTM0</accession>
<evidence type="ECO:0000313" key="7">
    <source>
        <dbReference type="EMBL" id="GAA4169602.1"/>
    </source>
</evidence>
<dbReference type="CDD" id="cd00609">
    <property type="entry name" value="AAT_like"/>
    <property type="match status" value="1"/>
</dbReference>
<dbReference type="Pfam" id="PF00155">
    <property type="entry name" value="Aminotran_1_2"/>
    <property type="match status" value="1"/>
</dbReference>
<dbReference type="Pfam" id="PF00392">
    <property type="entry name" value="GntR"/>
    <property type="match status" value="1"/>
</dbReference>
<dbReference type="PROSITE" id="PS50949">
    <property type="entry name" value="HTH_GNTR"/>
    <property type="match status" value="1"/>
</dbReference>
<evidence type="ECO:0000256" key="5">
    <source>
        <dbReference type="ARBA" id="ARBA00023163"/>
    </source>
</evidence>
<dbReference type="InterPro" id="IPR004839">
    <property type="entry name" value="Aminotransferase_I/II_large"/>
</dbReference>
<keyword evidence="2" id="KW-0663">Pyridoxal phosphate</keyword>